<dbReference type="PANTHER" id="PTHR34219">
    <property type="entry name" value="IRON-REGULATED INNER MEMBRANE PROTEIN-RELATED"/>
    <property type="match status" value="1"/>
</dbReference>
<reference evidence="3" key="1">
    <citation type="journal article" date="2019" name="Int. J. Syst. Evol. Microbiol.">
        <title>The Global Catalogue of Microorganisms (GCM) 10K type strain sequencing project: providing services to taxonomists for standard genome sequencing and annotation.</title>
        <authorList>
            <consortium name="The Broad Institute Genomics Platform"/>
            <consortium name="The Broad Institute Genome Sequencing Center for Infectious Disease"/>
            <person name="Wu L."/>
            <person name="Ma J."/>
        </authorList>
    </citation>
    <scope>NUCLEOTIDE SEQUENCE [LARGE SCALE GENOMIC DNA]</scope>
    <source>
        <strain evidence="3">KCTC 42739</strain>
    </source>
</reference>
<comment type="caution">
    <text evidence="2">The sequence shown here is derived from an EMBL/GenBank/DDBJ whole genome shotgun (WGS) entry which is preliminary data.</text>
</comment>
<protein>
    <submittedName>
        <fullName evidence="2">PepSY-associated TM helix domain-containing protein</fullName>
    </submittedName>
</protein>
<keyword evidence="1" id="KW-0812">Transmembrane</keyword>
<keyword evidence="1" id="KW-0472">Membrane</keyword>
<feature type="transmembrane region" description="Helical" evidence="1">
    <location>
        <begin position="384"/>
        <end position="406"/>
    </location>
</feature>
<keyword evidence="1" id="KW-1133">Transmembrane helix</keyword>
<feature type="transmembrane region" description="Helical" evidence="1">
    <location>
        <begin position="145"/>
        <end position="166"/>
    </location>
</feature>
<accession>A0ABV7SVE6</accession>
<dbReference type="RefSeq" id="WP_261294315.1">
    <property type="nucleotide sequence ID" value="NZ_JANQBK010000005.1"/>
</dbReference>
<dbReference type="InterPro" id="IPR005625">
    <property type="entry name" value="PepSY-ass_TM"/>
</dbReference>
<proteinExistence type="predicted"/>
<keyword evidence="3" id="KW-1185">Reference proteome</keyword>
<feature type="transmembrane region" description="Helical" evidence="1">
    <location>
        <begin position="480"/>
        <end position="500"/>
    </location>
</feature>
<dbReference type="PANTHER" id="PTHR34219:SF4">
    <property type="entry name" value="PEPSY DOMAIN-CONTAINING PROTEIN"/>
    <property type="match status" value="1"/>
</dbReference>
<feature type="transmembrane region" description="Helical" evidence="1">
    <location>
        <begin position="449"/>
        <end position="468"/>
    </location>
</feature>
<feature type="transmembrane region" description="Helical" evidence="1">
    <location>
        <begin position="187"/>
        <end position="210"/>
    </location>
</feature>
<dbReference type="Proteomes" id="UP001595713">
    <property type="component" value="Unassembled WGS sequence"/>
</dbReference>
<dbReference type="Pfam" id="PF03929">
    <property type="entry name" value="PepSY_TM"/>
    <property type="match status" value="1"/>
</dbReference>
<evidence type="ECO:0000313" key="3">
    <source>
        <dbReference type="Proteomes" id="UP001595713"/>
    </source>
</evidence>
<organism evidence="2 3">
    <name type="scientific">Sphingomonas hylomeconis</name>
    <dbReference type="NCBI Taxonomy" id="1395958"/>
    <lineage>
        <taxon>Bacteria</taxon>
        <taxon>Pseudomonadati</taxon>
        <taxon>Pseudomonadota</taxon>
        <taxon>Alphaproteobacteria</taxon>
        <taxon>Sphingomonadales</taxon>
        <taxon>Sphingomonadaceae</taxon>
        <taxon>Sphingomonas</taxon>
    </lineage>
</organism>
<feature type="transmembrane region" description="Helical" evidence="1">
    <location>
        <begin position="418"/>
        <end position="437"/>
    </location>
</feature>
<dbReference type="EMBL" id="JBHRXP010000007">
    <property type="protein sequence ID" value="MFC3580953.1"/>
    <property type="molecule type" value="Genomic_DNA"/>
</dbReference>
<feature type="transmembrane region" description="Helical" evidence="1">
    <location>
        <begin position="344"/>
        <end position="364"/>
    </location>
</feature>
<gene>
    <name evidence="2" type="ORF">ACFONA_12325</name>
</gene>
<sequence>MRQGFRQSMAWLHTWAGLLCGWLLFAMFVTGTAAYFQDEIGRWMKPEVHANPDRAAATQAAIGYLQATAPNADIWYIAPPSARTPTADLFWQPGKDEIAARGTRQRGDTSAIVDGYGRPVTVRDTKGGWFLYRFHFDLHYMPVLWARYLVGIASMFMLIAILSGIVTHKKIFADFFMLRFGKGQRSWLDAHNVTAVFALPFYLMITYTGLVTLATQLMPFGVIANYASPGTFFNEVFPAGKPVERAGVAAPLVPIAPLMAAAAARWDGAGVGSVRVTNPGDRSALVTLTRAPGSAIGSSGDTLIFSGATGALLDQSGATGGAMATQAVMIGLHAGRFAGWGLRWLYFLSGVAGAVMVGSGLVLWTAKRRAKLPDPAHPPFGFRLVARLNIAAIAGLPAGIAGYFLANRLLPLVMEQRAAWEIHCLFIVWGATLVWAIARPERRAWIESLAAAALLFAAVPIVNAVTVPRNLLTGLLSGDWLFVAFDLAMITLAVGFGFAARKAAHAKAISSRRARRAARAMATA</sequence>
<name>A0ABV7SVE6_9SPHN</name>
<evidence type="ECO:0000256" key="1">
    <source>
        <dbReference type="SAM" id="Phobius"/>
    </source>
</evidence>
<evidence type="ECO:0000313" key="2">
    <source>
        <dbReference type="EMBL" id="MFC3580953.1"/>
    </source>
</evidence>
<feature type="transmembrane region" description="Helical" evidence="1">
    <location>
        <begin position="12"/>
        <end position="36"/>
    </location>
</feature>